<organism evidence="3 4">
    <name type="scientific">Ramularia collo-cygni</name>
    <dbReference type="NCBI Taxonomy" id="112498"/>
    <lineage>
        <taxon>Eukaryota</taxon>
        <taxon>Fungi</taxon>
        <taxon>Dikarya</taxon>
        <taxon>Ascomycota</taxon>
        <taxon>Pezizomycotina</taxon>
        <taxon>Dothideomycetes</taxon>
        <taxon>Dothideomycetidae</taxon>
        <taxon>Mycosphaerellales</taxon>
        <taxon>Mycosphaerellaceae</taxon>
        <taxon>Ramularia</taxon>
    </lineage>
</organism>
<dbReference type="GeneID" id="35602786"/>
<feature type="signal peptide" evidence="2">
    <location>
        <begin position="1"/>
        <end position="22"/>
    </location>
</feature>
<evidence type="ECO:0000313" key="3">
    <source>
        <dbReference type="EMBL" id="CZT21807.1"/>
    </source>
</evidence>
<keyword evidence="2" id="KW-0732">Signal</keyword>
<evidence type="ECO:0000313" key="4">
    <source>
        <dbReference type="Proteomes" id="UP000225277"/>
    </source>
</evidence>
<feature type="region of interest" description="Disordered" evidence="1">
    <location>
        <begin position="179"/>
        <end position="244"/>
    </location>
</feature>
<dbReference type="PROSITE" id="PS51257">
    <property type="entry name" value="PROKAR_LIPOPROTEIN"/>
    <property type="match status" value="1"/>
</dbReference>
<dbReference type="RefSeq" id="XP_023628696.1">
    <property type="nucleotide sequence ID" value="XM_023772928.1"/>
</dbReference>
<evidence type="ECO:0000256" key="1">
    <source>
        <dbReference type="SAM" id="MobiDB-lite"/>
    </source>
</evidence>
<feature type="compositionally biased region" description="Low complexity" evidence="1">
    <location>
        <begin position="179"/>
        <end position="221"/>
    </location>
</feature>
<feature type="compositionally biased region" description="Polar residues" evidence="1">
    <location>
        <begin position="222"/>
        <end position="244"/>
    </location>
</feature>
<dbReference type="STRING" id="112498.A0A2D3VAJ2"/>
<proteinExistence type="predicted"/>
<dbReference type="AlphaFoldDB" id="A0A2D3VAJ2"/>
<name>A0A2D3VAJ2_9PEZI</name>
<dbReference type="OrthoDB" id="4491423at2759"/>
<sequence>MTCRQHLQRFLASLIFVASACSQSTPLDYTPYQPLSATPLVANSGMFLWPQPGSVELYEVGSMMNISWSSKFSRVNLWLVPNSDGNTYPLLSNTSSVNFEWIVQCLGDCQIPWLVRATDAESDAEAQMNSGFISTEFRIMPAGENSTSASSGPASTGPTSTSTTMVRITRTITPRLTITLNSTTASTGTTTATSDRSAITETTSVMTTTASSTPAMTASRTPEPTTTPLTQGESSTTTSAQQTGNAVKGVELVVGIAVAAAVGVVIGWHP</sequence>
<feature type="compositionally biased region" description="Low complexity" evidence="1">
    <location>
        <begin position="146"/>
        <end position="163"/>
    </location>
</feature>
<keyword evidence="4" id="KW-1185">Reference proteome</keyword>
<feature type="region of interest" description="Disordered" evidence="1">
    <location>
        <begin position="143"/>
        <end position="163"/>
    </location>
</feature>
<dbReference type="Proteomes" id="UP000225277">
    <property type="component" value="Unassembled WGS sequence"/>
</dbReference>
<accession>A0A2D3VAJ2</accession>
<dbReference type="EMBL" id="FJUY01000012">
    <property type="protein sequence ID" value="CZT21807.1"/>
    <property type="molecule type" value="Genomic_DNA"/>
</dbReference>
<reference evidence="3 4" key="1">
    <citation type="submission" date="2016-03" db="EMBL/GenBank/DDBJ databases">
        <authorList>
            <person name="Ploux O."/>
        </authorList>
    </citation>
    <scope>NUCLEOTIDE SEQUENCE [LARGE SCALE GENOMIC DNA]</scope>
    <source>
        <strain evidence="3 4">URUG2</strain>
    </source>
</reference>
<gene>
    <name evidence="3" type="ORF">RCC_07674</name>
</gene>
<evidence type="ECO:0008006" key="5">
    <source>
        <dbReference type="Google" id="ProtNLM"/>
    </source>
</evidence>
<evidence type="ECO:0000256" key="2">
    <source>
        <dbReference type="SAM" id="SignalP"/>
    </source>
</evidence>
<feature type="chain" id="PRO_5013709712" description="DOMON domain-containing protein" evidence="2">
    <location>
        <begin position="23"/>
        <end position="270"/>
    </location>
</feature>
<protein>
    <recommendedName>
        <fullName evidence="5">DOMON domain-containing protein</fullName>
    </recommendedName>
</protein>